<proteinExistence type="predicted"/>
<protein>
    <submittedName>
        <fullName evidence="1">Uncharacterized protein</fullName>
    </submittedName>
</protein>
<accession>A0A6A5V438</accession>
<evidence type="ECO:0000313" key="1">
    <source>
        <dbReference type="EMBL" id="KAF1971885.1"/>
    </source>
</evidence>
<reference evidence="1" key="1">
    <citation type="journal article" date="2020" name="Stud. Mycol.">
        <title>101 Dothideomycetes genomes: a test case for predicting lifestyles and emergence of pathogens.</title>
        <authorList>
            <person name="Haridas S."/>
            <person name="Albert R."/>
            <person name="Binder M."/>
            <person name="Bloem J."/>
            <person name="Labutti K."/>
            <person name="Salamov A."/>
            <person name="Andreopoulos B."/>
            <person name="Baker S."/>
            <person name="Barry K."/>
            <person name="Bills G."/>
            <person name="Bluhm B."/>
            <person name="Cannon C."/>
            <person name="Castanera R."/>
            <person name="Culley D."/>
            <person name="Daum C."/>
            <person name="Ezra D."/>
            <person name="Gonzalez J."/>
            <person name="Henrissat B."/>
            <person name="Kuo A."/>
            <person name="Liang C."/>
            <person name="Lipzen A."/>
            <person name="Lutzoni F."/>
            <person name="Magnuson J."/>
            <person name="Mondo S."/>
            <person name="Nolan M."/>
            <person name="Ohm R."/>
            <person name="Pangilinan J."/>
            <person name="Park H.-J."/>
            <person name="Ramirez L."/>
            <person name="Alfaro M."/>
            <person name="Sun H."/>
            <person name="Tritt A."/>
            <person name="Yoshinaga Y."/>
            <person name="Zwiers L.-H."/>
            <person name="Turgeon B."/>
            <person name="Goodwin S."/>
            <person name="Spatafora J."/>
            <person name="Crous P."/>
            <person name="Grigoriev I."/>
        </authorList>
    </citation>
    <scope>NUCLEOTIDE SEQUENCE</scope>
    <source>
        <strain evidence="1">CBS 107.79</strain>
    </source>
</reference>
<keyword evidence="2" id="KW-1185">Reference proteome</keyword>
<dbReference type="AlphaFoldDB" id="A0A6A5V438"/>
<sequence length="100" mass="10935">MSWYVGFFDFVESAMIARVNETHKSHAAKLILSTKFVPLLVTRYTVALGAGFSAHRNRAYSLRGCVSNHCPIRCSHARAPTAAVGQDEAKAGIILLMRGN</sequence>
<gene>
    <name evidence="1" type="ORF">BU23DRAFT_175137</name>
</gene>
<name>A0A6A5V438_9PLEO</name>
<evidence type="ECO:0000313" key="2">
    <source>
        <dbReference type="Proteomes" id="UP000800036"/>
    </source>
</evidence>
<organism evidence="1 2">
    <name type="scientific">Bimuria novae-zelandiae CBS 107.79</name>
    <dbReference type="NCBI Taxonomy" id="1447943"/>
    <lineage>
        <taxon>Eukaryota</taxon>
        <taxon>Fungi</taxon>
        <taxon>Dikarya</taxon>
        <taxon>Ascomycota</taxon>
        <taxon>Pezizomycotina</taxon>
        <taxon>Dothideomycetes</taxon>
        <taxon>Pleosporomycetidae</taxon>
        <taxon>Pleosporales</taxon>
        <taxon>Massarineae</taxon>
        <taxon>Didymosphaeriaceae</taxon>
        <taxon>Bimuria</taxon>
    </lineage>
</organism>
<dbReference type="Proteomes" id="UP000800036">
    <property type="component" value="Unassembled WGS sequence"/>
</dbReference>
<dbReference type="EMBL" id="ML976691">
    <property type="protein sequence ID" value="KAF1971885.1"/>
    <property type="molecule type" value="Genomic_DNA"/>
</dbReference>